<keyword evidence="6 8" id="KW-1133">Transmembrane helix</keyword>
<dbReference type="OrthoDB" id="6612291at2759"/>
<evidence type="ECO:0000256" key="3">
    <source>
        <dbReference type="ARBA" id="ARBA00022475"/>
    </source>
</evidence>
<dbReference type="PROSITE" id="PS00216">
    <property type="entry name" value="SUGAR_TRANSPORT_1"/>
    <property type="match status" value="1"/>
</dbReference>
<comment type="subcellular location">
    <subcellularLocation>
        <location evidence="1">Cell membrane</location>
        <topology evidence="1">Multi-pass membrane protein</topology>
    </subcellularLocation>
</comment>
<dbReference type="SUPFAM" id="SSF103473">
    <property type="entry name" value="MFS general substrate transporter"/>
    <property type="match status" value="1"/>
</dbReference>
<gene>
    <name evidence="10" type="primary">Tret1_9</name>
    <name evidence="10" type="ORF">GWK47_023863</name>
</gene>
<dbReference type="PANTHER" id="PTHR48021">
    <property type="match status" value="1"/>
</dbReference>
<evidence type="ECO:0000256" key="1">
    <source>
        <dbReference type="ARBA" id="ARBA00004651"/>
    </source>
</evidence>
<feature type="transmembrane region" description="Helical" evidence="8">
    <location>
        <begin position="118"/>
        <end position="135"/>
    </location>
</feature>
<evidence type="ECO:0000259" key="9">
    <source>
        <dbReference type="PROSITE" id="PS50850"/>
    </source>
</evidence>
<evidence type="ECO:0000256" key="4">
    <source>
        <dbReference type="ARBA" id="ARBA00022597"/>
    </source>
</evidence>
<dbReference type="Gene3D" id="1.20.1250.20">
    <property type="entry name" value="MFS general substrate transporter like domains"/>
    <property type="match status" value="1"/>
</dbReference>
<accession>A0A8J4XLG6</accession>
<dbReference type="PROSITE" id="PS00217">
    <property type="entry name" value="SUGAR_TRANSPORT_2"/>
    <property type="match status" value="1"/>
</dbReference>
<dbReference type="PRINTS" id="PR00171">
    <property type="entry name" value="SUGRTRNSPORT"/>
</dbReference>
<evidence type="ECO:0000256" key="7">
    <source>
        <dbReference type="ARBA" id="ARBA00023136"/>
    </source>
</evidence>
<evidence type="ECO:0000256" key="8">
    <source>
        <dbReference type="SAM" id="Phobius"/>
    </source>
</evidence>
<dbReference type="InterPro" id="IPR003663">
    <property type="entry name" value="Sugar/inositol_transpt"/>
</dbReference>
<feature type="transmembrane region" description="Helical" evidence="8">
    <location>
        <begin position="147"/>
        <end position="166"/>
    </location>
</feature>
<feature type="transmembrane region" description="Helical" evidence="8">
    <location>
        <begin position="255"/>
        <end position="276"/>
    </location>
</feature>
<feature type="transmembrane region" description="Helical" evidence="8">
    <location>
        <begin position="60"/>
        <end position="81"/>
    </location>
</feature>
<feature type="transmembrane region" description="Helical" evidence="8">
    <location>
        <begin position="20"/>
        <end position="40"/>
    </location>
</feature>
<keyword evidence="2" id="KW-0813">Transport</keyword>
<keyword evidence="5 8" id="KW-0812">Transmembrane</keyword>
<dbReference type="InterPro" id="IPR050549">
    <property type="entry name" value="MFS_Trehalose_Transporter"/>
</dbReference>
<dbReference type="InterPro" id="IPR036259">
    <property type="entry name" value="MFS_trans_sf"/>
</dbReference>
<protein>
    <submittedName>
        <fullName evidence="10">Facilitated trehalose transporter Tret1</fullName>
    </submittedName>
</protein>
<keyword evidence="4" id="KW-0762">Sugar transport</keyword>
<organism evidence="10 11">
    <name type="scientific">Chionoecetes opilio</name>
    <name type="common">Atlantic snow crab</name>
    <name type="synonym">Cancer opilio</name>
    <dbReference type="NCBI Taxonomy" id="41210"/>
    <lineage>
        <taxon>Eukaryota</taxon>
        <taxon>Metazoa</taxon>
        <taxon>Ecdysozoa</taxon>
        <taxon>Arthropoda</taxon>
        <taxon>Crustacea</taxon>
        <taxon>Multicrustacea</taxon>
        <taxon>Malacostraca</taxon>
        <taxon>Eumalacostraca</taxon>
        <taxon>Eucarida</taxon>
        <taxon>Decapoda</taxon>
        <taxon>Pleocyemata</taxon>
        <taxon>Brachyura</taxon>
        <taxon>Eubrachyura</taxon>
        <taxon>Majoidea</taxon>
        <taxon>Majidae</taxon>
        <taxon>Chionoecetes</taxon>
    </lineage>
</organism>
<evidence type="ECO:0000313" key="11">
    <source>
        <dbReference type="Proteomes" id="UP000770661"/>
    </source>
</evidence>
<evidence type="ECO:0000256" key="2">
    <source>
        <dbReference type="ARBA" id="ARBA00022448"/>
    </source>
</evidence>
<sequence length="338" mass="36342">MTEVGRSSLQLVSDSKPARLVQYFTVFSVTMGALSFGTHLGFMSPAKPALNETLNAEEMMWFSSIVNLGAMAGGLVGGLLINVLGRRGTMMASVVLSLAGWALIVFGRNFAALLSGRIIAGLFVGMTSLVIPTYIGEIASPDIRGALGSGFQLMVVTGILYAYLFGAVVTEWRILAVVCAVPTVIYTVLLFFVKESPTFLLAKGKEGQARGALQTLRGKHYSIEPEFRRLRESQEELSSKTVTWRDLLQPHILKPVLMCLAVMFFQQASSITAMIYNLSTIFEASGSSLEENTSAIVVGLMQVLATLIAVPLIDRAGRKMLLIGSAAIMAVSLSKCVT</sequence>
<keyword evidence="3" id="KW-1003">Cell membrane</keyword>
<dbReference type="FunFam" id="1.20.1250.20:FF:000218">
    <property type="entry name" value="facilitated trehalose transporter Tret1"/>
    <property type="match status" value="1"/>
</dbReference>
<feature type="domain" description="Major facilitator superfamily (MFS) profile" evidence="9">
    <location>
        <begin position="25"/>
        <end position="338"/>
    </location>
</feature>
<comment type="caution">
    <text evidence="10">The sequence shown here is derived from an EMBL/GenBank/DDBJ whole genome shotgun (WGS) entry which is preliminary data.</text>
</comment>
<dbReference type="GO" id="GO:0022857">
    <property type="term" value="F:transmembrane transporter activity"/>
    <property type="evidence" value="ECO:0007669"/>
    <property type="project" value="InterPro"/>
</dbReference>
<proteinExistence type="predicted"/>
<dbReference type="GO" id="GO:0005886">
    <property type="term" value="C:plasma membrane"/>
    <property type="evidence" value="ECO:0007669"/>
    <property type="project" value="UniProtKB-SubCell"/>
</dbReference>
<feature type="transmembrane region" description="Helical" evidence="8">
    <location>
        <begin position="296"/>
        <end position="313"/>
    </location>
</feature>
<dbReference type="InterPro" id="IPR005828">
    <property type="entry name" value="MFS_sugar_transport-like"/>
</dbReference>
<reference evidence="10" key="1">
    <citation type="submission" date="2020-07" db="EMBL/GenBank/DDBJ databases">
        <title>The High-quality genome of the commercially important snow crab, Chionoecetes opilio.</title>
        <authorList>
            <person name="Jeong J.-H."/>
            <person name="Ryu S."/>
        </authorList>
    </citation>
    <scope>NUCLEOTIDE SEQUENCE</scope>
    <source>
        <strain evidence="10">MADBK_172401_WGS</strain>
        <tissue evidence="10">Digestive gland</tissue>
    </source>
</reference>
<dbReference type="AlphaFoldDB" id="A0A8J4XLG6"/>
<dbReference type="PANTHER" id="PTHR48021:SF1">
    <property type="entry name" value="GH07001P-RELATED"/>
    <property type="match status" value="1"/>
</dbReference>
<feature type="transmembrane region" description="Helical" evidence="8">
    <location>
        <begin position="88"/>
        <end position="106"/>
    </location>
</feature>
<evidence type="ECO:0000256" key="5">
    <source>
        <dbReference type="ARBA" id="ARBA00022692"/>
    </source>
</evidence>
<dbReference type="InterPro" id="IPR005829">
    <property type="entry name" value="Sugar_transporter_CS"/>
</dbReference>
<keyword evidence="11" id="KW-1185">Reference proteome</keyword>
<dbReference type="InterPro" id="IPR020846">
    <property type="entry name" value="MFS_dom"/>
</dbReference>
<name>A0A8J4XLG6_CHIOP</name>
<dbReference type="Pfam" id="PF00083">
    <property type="entry name" value="Sugar_tr"/>
    <property type="match status" value="1"/>
</dbReference>
<feature type="transmembrane region" description="Helical" evidence="8">
    <location>
        <begin position="172"/>
        <end position="193"/>
    </location>
</feature>
<dbReference type="Proteomes" id="UP000770661">
    <property type="component" value="Unassembled WGS sequence"/>
</dbReference>
<keyword evidence="7 8" id="KW-0472">Membrane</keyword>
<dbReference type="EMBL" id="JACEEZ010024702">
    <property type="protein sequence ID" value="KAG0709481.1"/>
    <property type="molecule type" value="Genomic_DNA"/>
</dbReference>
<evidence type="ECO:0000313" key="10">
    <source>
        <dbReference type="EMBL" id="KAG0709481.1"/>
    </source>
</evidence>
<evidence type="ECO:0000256" key="6">
    <source>
        <dbReference type="ARBA" id="ARBA00022989"/>
    </source>
</evidence>
<dbReference type="PROSITE" id="PS50850">
    <property type="entry name" value="MFS"/>
    <property type="match status" value="1"/>
</dbReference>